<dbReference type="Pfam" id="PF09851">
    <property type="entry name" value="SHOCT"/>
    <property type="match status" value="1"/>
</dbReference>
<dbReference type="InterPro" id="IPR033880">
    <property type="entry name" value="SPFH_YdjI"/>
</dbReference>
<dbReference type="PANTHER" id="PTHR37826:SF2">
    <property type="entry name" value="ZINC-RIBBON DOMAIN-CONTAINING PROTEIN"/>
    <property type="match status" value="1"/>
</dbReference>
<dbReference type="Proteomes" id="UP000235584">
    <property type="component" value="Chromosome"/>
</dbReference>
<organism evidence="1 2">
    <name type="scientific">Bacteriovorax stolpii</name>
    <name type="common">Bdellovibrio stolpii</name>
    <dbReference type="NCBI Taxonomy" id="960"/>
    <lineage>
        <taxon>Bacteria</taxon>
        <taxon>Pseudomonadati</taxon>
        <taxon>Bdellovibrionota</taxon>
        <taxon>Bacteriovoracia</taxon>
        <taxon>Bacteriovoracales</taxon>
        <taxon>Bacteriovoracaceae</taxon>
        <taxon>Bacteriovorax</taxon>
    </lineage>
</organism>
<dbReference type="OrthoDB" id="9764015at2"/>
<dbReference type="Pfam" id="PF13421">
    <property type="entry name" value="Band_7_1"/>
    <property type="match status" value="1"/>
</dbReference>
<evidence type="ECO:0000313" key="2">
    <source>
        <dbReference type="Proteomes" id="UP000235584"/>
    </source>
</evidence>
<dbReference type="PANTHER" id="PTHR37826">
    <property type="entry name" value="FLOTILLIN BAND_7_5 DOMAIN PROTEIN"/>
    <property type="match status" value="1"/>
</dbReference>
<gene>
    <name evidence="1" type="ORF">C0V70_02030</name>
</gene>
<dbReference type="Gene3D" id="3.30.479.30">
    <property type="entry name" value="Band 7 domain"/>
    <property type="match status" value="1"/>
</dbReference>
<dbReference type="CDD" id="cd03408">
    <property type="entry name" value="SPFH_like_u1"/>
    <property type="match status" value="1"/>
</dbReference>
<dbReference type="KEGG" id="bsto:C0V70_02030"/>
<dbReference type="InterPro" id="IPR036013">
    <property type="entry name" value="Band_7/SPFH_dom_sf"/>
</dbReference>
<dbReference type="EMBL" id="CP025704">
    <property type="protein sequence ID" value="AUN96903.1"/>
    <property type="molecule type" value="Genomic_DNA"/>
</dbReference>
<proteinExistence type="predicted"/>
<accession>A0A2K9NN08</accession>
<dbReference type="InterPro" id="IPR018649">
    <property type="entry name" value="SHOCT"/>
</dbReference>
<dbReference type="SUPFAM" id="SSF117892">
    <property type="entry name" value="Band 7/SPFH domain"/>
    <property type="match status" value="1"/>
</dbReference>
<sequence length="329" mass="36681">MGIFDIFTKQFIDVIEWVDDAPGILSYRYPMQDREIQNGAKLTVRNTQLALFINEGKAADLFKPGLHTLTTNTLPILTTLRNWDKAFKSPFKSDVIFFSTKDQIDQRWGTSSPVIVNDVKYGTMRIRANGTYTYKIVKPEIFFSKLSGIQELYTTTDVENQLRSIIITSFASFLGNLQMSFIELAANQVELSQNLKKALAGHFANYGLSLESFFVQSISLPEEIQQYVDKASSMSVLGDLNKYANFQTAESITLAAKNEGGLAGVGASVGIGAAIGQSMQGMLNQNNSQNNTDSDPMELINKLHDMHTKGIITKEEFESKKAELLKRIK</sequence>
<name>A0A2K9NN08_BACTC</name>
<dbReference type="AlphaFoldDB" id="A0A2K9NN08"/>
<protein>
    <submittedName>
        <fullName evidence="1">Uncharacterized protein</fullName>
    </submittedName>
</protein>
<evidence type="ECO:0000313" key="1">
    <source>
        <dbReference type="EMBL" id="AUN96903.1"/>
    </source>
</evidence>
<keyword evidence="2" id="KW-1185">Reference proteome</keyword>
<dbReference type="RefSeq" id="WP_102242198.1">
    <property type="nucleotide sequence ID" value="NZ_CP025704.1"/>
</dbReference>
<reference evidence="1 2" key="1">
    <citation type="submission" date="2018-01" db="EMBL/GenBank/DDBJ databases">
        <title>Complete genome sequence of Bacteriovorax stolpii DSM12778.</title>
        <authorList>
            <person name="Tang B."/>
            <person name="Chang J."/>
        </authorList>
    </citation>
    <scope>NUCLEOTIDE SEQUENCE [LARGE SCALE GENOMIC DNA]</scope>
    <source>
        <strain evidence="1 2">DSM 12778</strain>
    </source>
</reference>